<sequence>GNKRPRRHTLLFDTGPSHAAWIHNACALGVRLTKIDLVVLSHWCRNHAGGIKRVSERIARGYGWPAPVALPPALIMDVPARCPRPRGKRTPPDTPASFQPTPTIPDFINGGRGARADRHDDDHLVMSQCFMVSGEIPRNVDYEGRPEDTMQVIQEDGRFTKRPDWIQEERFVACIVKGKGLVVFAPCSHAGIVNTVEHAMTATGLSSVYAIAGGFHLRDASYLIVDQTIKRLKGYGVEIVIAGHCTGKHAIDRLQDEFGDRLWQSFVGAEFTI</sequence>
<evidence type="ECO:0000313" key="2">
    <source>
        <dbReference type="EMBL" id="KAF2241981.1"/>
    </source>
</evidence>
<dbReference type="GO" id="GO:0016740">
    <property type="term" value="F:transferase activity"/>
    <property type="evidence" value="ECO:0007669"/>
    <property type="project" value="TreeGrafter"/>
</dbReference>
<dbReference type="GeneID" id="54576040"/>
<evidence type="ECO:0000313" key="3">
    <source>
        <dbReference type="Proteomes" id="UP000800094"/>
    </source>
</evidence>
<dbReference type="Proteomes" id="UP000800094">
    <property type="component" value="Unassembled WGS sequence"/>
</dbReference>
<keyword evidence="2" id="KW-0378">Hydrolase</keyword>
<dbReference type="PANTHER" id="PTHR13754">
    <property type="entry name" value="METALLO-BETA-LACTAMASE SUPERFAMILY PROTEIN"/>
    <property type="match status" value="1"/>
</dbReference>
<protein>
    <submittedName>
        <fullName evidence="2">Metallo-hydrolase/oxidoreductase</fullName>
    </submittedName>
</protein>
<dbReference type="InterPro" id="IPR036866">
    <property type="entry name" value="RibonucZ/Hydroxyglut_hydro"/>
</dbReference>
<keyword evidence="3" id="KW-1185">Reference proteome</keyword>
<name>A0A6A6HVD9_9PLEO</name>
<feature type="non-terminal residue" evidence="2">
    <location>
        <position position="1"/>
    </location>
</feature>
<dbReference type="InterPro" id="IPR052926">
    <property type="entry name" value="Metallo-beta-lactamase_dom"/>
</dbReference>
<evidence type="ECO:0000256" key="1">
    <source>
        <dbReference type="SAM" id="MobiDB-lite"/>
    </source>
</evidence>
<dbReference type="RefSeq" id="XP_033676985.1">
    <property type="nucleotide sequence ID" value="XM_033822710.1"/>
</dbReference>
<reference evidence="2" key="1">
    <citation type="journal article" date="2020" name="Stud. Mycol.">
        <title>101 Dothideomycetes genomes: a test case for predicting lifestyles and emergence of pathogens.</title>
        <authorList>
            <person name="Haridas S."/>
            <person name="Albert R."/>
            <person name="Binder M."/>
            <person name="Bloem J."/>
            <person name="Labutti K."/>
            <person name="Salamov A."/>
            <person name="Andreopoulos B."/>
            <person name="Baker S."/>
            <person name="Barry K."/>
            <person name="Bills G."/>
            <person name="Bluhm B."/>
            <person name="Cannon C."/>
            <person name="Castanera R."/>
            <person name="Culley D."/>
            <person name="Daum C."/>
            <person name="Ezra D."/>
            <person name="Gonzalez J."/>
            <person name="Henrissat B."/>
            <person name="Kuo A."/>
            <person name="Liang C."/>
            <person name="Lipzen A."/>
            <person name="Lutzoni F."/>
            <person name="Magnuson J."/>
            <person name="Mondo S."/>
            <person name="Nolan M."/>
            <person name="Ohm R."/>
            <person name="Pangilinan J."/>
            <person name="Park H.-J."/>
            <person name="Ramirez L."/>
            <person name="Alfaro M."/>
            <person name="Sun H."/>
            <person name="Tritt A."/>
            <person name="Yoshinaga Y."/>
            <person name="Zwiers L.-H."/>
            <person name="Turgeon B."/>
            <person name="Goodwin S."/>
            <person name="Spatafora J."/>
            <person name="Crous P."/>
            <person name="Grigoriev I."/>
        </authorList>
    </citation>
    <scope>NUCLEOTIDE SEQUENCE</scope>
    <source>
        <strain evidence="2">CBS 122368</strain>
    </source>
</reference>
<accession>A0A6A6HVD9</accession>
<dbReference type="CDD" id="cd07713">
    <property type="entry name" value="DHPS-like_MBL-fold"/>
    <property type="match status" value="1"/>
</dbReference>
<dbReference type="AlphaFoldDB" id="A0A6A6HVD9"/>
<gene>
    <name evidence="2" type="ORF">BU26DRAFT_392286</name>
</gene>
<proteinExistence type="predicted"/>
<dbReference type="OrthoDB" id="1470350at2759"/>
<organism evidence="2 3">
    <name type="scientific">Trematosphaeria pertusa</name>
    <dbReference type="NCBI Taxonomy" id="390896"/>
    <lineage>
        <taxon>Eukaryota</taxon>
        <taxon>Fungi</taxon>
        <taxon>Dikarya</taxon>
        <taxon>Ascomycota</taxon>
        <taxon>Pezizomycotina</taxon>
        <taxon>Dothideomycetes</taxon>
        <taxon>Pleosporomycetidae</taxon>
        <taxon>Pleosporales</taxon>
        <taxon>Massarineae</taxon>
        <taxon>Trematosphaeriaceae</taxon>
        <taxon>Trematosphaeria</taxon>
    </lineage>
</organism>
<feature type="region of interest" description="Disordered" evidence="1">
    <location>
        <begin position="83"/>
        <end position="108"/>
    </location>
</feature>
<dbReference type="Gene3D" id="3.60.15.10">
    <property type="entry name" value="Ribonuclease Z/Hydroxyacylglutathione hydrolase-like"/>
    <property type="match status" value="1"/>
</dbReference>
<dbReference type="InterPro" id="IPR041712">
    <property type="entry name" value="DHPS-like_MBL-fold"/>
</dbReference>
<dbReference type="PANTHER" id="PTHR13754:SF13">
    <property type="entry name" value="METALLO-BETA-LACTAMASE SUPERFAMILY PROTEIN (AFU_ORTHOLOGUE AFUA_3G07630)"/>
    <property type="match status" value="1"/>
</dbReference>
<dbReference type="EMBL" id="ML987209">
    <property type="protein sequence ID" value="KAF2241981.1"/>
    <property type="molecule type" value="Genomic_DNA"/>
</dbReference>
<dbReference type="GO" id="GO:0016787">
    <property type="term" value="F:hydrolase activity"/>
    <property type="evidence" value="ECO:0007669"/>
    <property type="project" value="UniProtKB-KW"/>
</dbReference>
<feature type="non-terminal residue" evidence="2">
    <location>
        <position position="273"/>
    </location>
</feature>
<dbReference type="SUPFAM" id="SSF56281">
    <property type="entry name" value="Metallo-hydrolase/oxidoreductase"/>
    <property type="match status" value="1"/>
</dbReference>